<dbReference type="GO" id="GO:0001671">
    <property type="term" value="F:ATPase activator activity"/>
    <property type="evidence" value="ECO:0007669"/>
    <property type="project" value="InterPro"/>
</dbReference>
<accession>A0A179DFE2</accession>
<dbReference type="RefSeq" id="WP_068822382.1">
    <property type="nucleotide sequence ID" value="NZ_LWHJ01000027.1"/>
</dbReference>
<evidence type="ECO:0000313" key="6">
    <source>
        <dbReference type="Proteomes" id="UP000078459"/>
    </source>
</evidence>
<dbReference type="AlphaFoldDB" id="A0A179DFE2"/>
<evidence type="ECO:0000259" key="4">
    <source>
        <dbReference type="PROSITE" id="PS50076"/>
    </source>
</evidence>
<dbReference type="SUPFAM" id="SSF47144">
    <property type="entry name" value="HSC20 (HSCB), C-terminal oligomerisation domain"/>
    <property type="match status" value="1"/>
</dbReference>
<dbReference type="GO" id="GO:0051259">
    <property type="term" value="P:protein complex oligomerization"/>
    <property type="evidence" value="ECO:0007669"/>
    <property type="project" value="InterPro"/>
</dbReference>
<keyword evidence="2" id="KW-0143">Chaperone</keyword>
<dbReference type="Gene3D" id="1.10.287.110">
    <property type="entry name" value="DnaJ domain"/>
    <property type="match status" value="1"/>
</dbReference>
<sequence length="176" mass="20989">MDYFKFYDIPLTFNPDKTLVKKKFYELSKKYHPDFYINESEVKQDEILGFSTLNNKAFQTLSNSDKLIPYILELEGVLEEGEKYQLPQSFLVEMMDVNEAIMDLEFDENADKLVEVKSIIEDFENSLNIKLQSLTADFEQYEESKKSEVLNQIKDIWYRKKYLLRIRESINKFASR</sequence>
<comment type="caution">
    <text evidence="5">The sequence shown here is derived from an EMBL/GenBank/DDBJ whole genome shotgun (WGS) entry which is preliminary data.</text>
</comment>
<feature type="domain" description="J" evidence="4">
    <location>
        <begin position="2"/>
        <end position="66"/>
    </location>
</feature>
<evidence type="ECO:0000313" key="5">
    <source>
        <dbReference type="EMBL" id="OAQ39766.1"/>
    </source>
</evidence>
<dbReference type="InterPro" id="IPR004640">
    <property type="entry name" value="HscB"/>
</dbReference>
<proteinExistence type="inferred from homology"/>
<gene>
    <name evidence="5" type="ORF">A5893_09305</name>
</gene>
<dbReference type="GO" id="GO:0051087">
    <property type="term" value="F:protein-folding chaperone binding"/>
    <property type="evidence" value="ECO:0007669"/>
    <property type="project" value="InterPro"/>
</dbReference>
<comment type="similarity">
    <text evidence="1">Belongs to the HscB family.</text>
</comment>
<dbReference type="OrthoDB" id="287587at2"/>
<reference evidence="5 6" key="1">
    <citation type="submission" date="2016-04" db="EMBL/GenBank/DDBJ databases">
        <authorList>
            <person name="Evans L.H."/>
            <person name="Alamgir A."/>
            <person name="Owens N."/>
            <person name="Weber N.D."/>
            <person name="Virtaneva K."/>
            <person name="Barbian K."/>
            <person name="Babar A."/>
            <person name="Rosenke K."/>
        </authorList>
    </citation>
    <scope>NUCLEOTIDE SEQUENCE [LARGE SCALE GENOMIC DNA]</scope>
    <source>
        <strain evidence="5 6">CCM 8644</strain>
    </source>
</reference>
<protein>
    <submittedName>
        <fullName evidence="5">Molecular chaperone Hsc20</fullName>
    </submittedName>
</protein>
<dbReference type="InterPro" id="IPR009073">
    <property type="entry name" value="HscB_oligo_C"/>
</dbReference>
<dbReference type="Pfam" id="PF07743">
    <property type="entry name" value="HSCB_C"/>
    <property type="match status" value="1"/>
</dbReference>
<dbReference type="CDD" id="cd06257">
    <property type="entry name" value="DnaJ"/>
    <property type="match status" value="1"/>
</dbReference>
<dbReference type="PANTHER" id="PTHR14021">
    <property type="entry name" value="IRON-SULFUR CLUSTER CO-CHAPERONE PROTEIN HSCB"/>
    <property type="match status" value="1"/>
</dbReference>
<dbReference type="Proteomes" id="UP000078459">
    <property type="component" value="Unassembled WGS sequence"/>
</dbReference>
<reference evidence="5 6" key="2">
    <citation type="submission" date="2016-06" db="EMBL/GenBank/DDBJ databases">
        <title>Pedobacter psychrophilus sp. nov., isolated from Antarctic fragmentary rock.</title>
        <authorList>
            <person name="Svec P."/>
        </authorList>
    </citation>
    <scope>NUCLEOTIDE SEQUENCE [LARGE SCALE GENOMIC DNA]</scope>
    <source>
        <strain evidence="5 6">CCM 8644</strain>
    </source>
</reference>
<evidence type="ECO:0000256" key="2">
    <source>
        <dbReference type="ARBA" id="ARBA00023186"/>
    </source>
</evidence>
<evidence type="ECO:0000256" key="1">
    <source>
        <dbReference type="ARBA" id="ARBA00010476"/>
    </source>
</evidence>
<name>A0A179DFE2_9SPHI</name>
<keyword evidence="6" id="KW-1185">Reference proteome</keyword>
<organism evidence="5 6">
    <name type="scientific">Pedobacter psychrophilus</name>
    <dbReference type="NCBI Taxonomy" id="1826909"/>
    <lineage>
        <taxon>Bacteria</taxon>
        <taxon>Pseudomonadati</taxon>
        <taxon>Bacteroidota</taxon>
        <taxon>Sphingobacteriia</taxon>
        <taxon>Sphingobacteriales</taxon>
        <taxon>Sphingobacteriaceae</taxon>
        <taxon>Pedobacter</taxon>
    </lineage>
</organism>
<dbReference type="InterPro" id="IPR001623">
    <property type="entry name" value="DnaJ_domain"/>
</dbReference>
<dbReference type="PANTHER" id="PTHR14021:SF15">
    <property type="entry name" value="IRON-SULFUR CLUSTER CO-CHAPERONE PROTEIN HSCB"/>
    <property type="match status" value="1"/>
</dbReference>
<dbReference type="PROSITE" id="PS50076">
    <property type="entry name" value="DNAJ_2"/>
    <property type="match status" value="1"/>
</dbReference>
<dbReference type="STRING" id="1826909.A5893_09305"/>
<dbReference type="EMBL" id="LWHJ01000027">
    <property type="protein sequence ID" value="OAQ39766.1"/>
    <property type="molecule type" value="Genomic_DNA"/>
</dbReference>
<dbReference type="Gene3D" id="1.20.1280.20">
    <property type="entry name" value="HscB, C-terminal domain"/>
    <property type="match status" value="1"/>
</dbReference>
<comment type="function">
    <text evidence="3">Co-chaperone involved in the maturation of iron-sulfur cluster-containing proteins. Seems to help targeting proteins to be folded toward HscA.</text>
</comment>
<dbReference type="GO" id="GO:0044571">
    <property type="term" value="P:[2Fe-2S] cluster assembly"/>
    <property type="evidence" value="ECO:0007669"/>
    <property type="project" value="InterPro"/>
</dbReference>
<evidence type="ECO:0000256" key="3">
    <source>
        <dbReference type="ARBA" id="ARBA00025596"/>
    </source>
</evidence>
<dbReference type="InterPro" id="IPR036869">
    <property type="entry name" value="J_dom_sf"/>
</dbReference>
<dbReference type="SUPFAM" id="SSF46565">
    <property type="entry name" value="Chaperone J-domain"/>
    <property type="match status" value="1"/>
</dbReference>
<dbReference type="InterPro" id="IPR036386">
    <property type="entry name" value="HscB_C_sf"/>
</dbReference>